<dbReference type="InterPro" id="IPR017441">
    <property type="entry name" value="Protein_kinase_ATP_BS"/>
</dbReference>
<evidence type="ECO:0000313" key="13">
    <source>
        <dbReference type="EMBL" id="KAF6030500.1"/>
    </source>
</evidence>
<dbReference type="PROSITE" id="PS00108">
    <property type="entry name" value="PROTEIN_KINASE_ST"/>
    <property type="match status" value="1"/>
</dbReference>
<evidence type="ECO:0000259" key="12">
    <source>
        <dbReference type="PROSITE" id="PS50011"/>
    </source>
</evidence>
<dbReference type="InterPro" id="IPR000719">
    <property type="entry name" value="Prot_kinase_dom"/>
</dbReference>
<dbReference type="PANTHER" id="PTHR24056:SF46">
    <property type="entry name" value="CYCLIN-DEPENDENT KINASE 5"/>
    <property type="match status" value="1"/>
</dbReference>
<dbReference type="FunFam" id="1.10.510.10:FF:000184">
    <property type="entry name" value="cyclin-dependent kinase 5 homolog"/>
    <property type="match status" value="1"/>
</dbReference>
<comment type="caution">
    <text evidence="13">The sequence shown here is derived from an EMBL/GenBank/DDBJ whole genome shotgun (WGS) entry which is preliminary data.</text>
</comment>
<name>A0A7J7JVR4_BUGNE</name>
<dbReference type="Proteomes" id="UP000593567">
    <property type="component" value="Unassembled WGS sequence"/>
</dbReference>
<evidence type="ECO:0000256" key="9">
    <source>
        <dbReference type="ARBA" id="ARBA00041295"/>
    </source>
</evidence>
<feature type="domain" description="Protein kinase" evidence="12">
    <location>
        <begin position="4"/>
        <end position="286"/>
    </location>
</feature>
<dbReference type="SMART" id="SM00220">
    <property type="entry name" value="S_TKc"/>
    <property type="match status" value="1"/>
</dbReference>
<dbReference type="OrthoDB" id="1732493at2759"/>
<dbReference type="Pfam" id="PF00069">
    <property type="entry name" value="Pkinase"/>
    <property type="match status" value="1"/>
</dbReference>
<reference evidence="13" key="1">
    <citation type="submission" date="2020-06" db="EMBL/GenBank/DDBJ databases">
        <title>Draft genome of Bugula neritina, a colonial animal packing powerful symbionts and potential medicines.</title>
        <authorList>
            <person name="Rayko M."/>
        </authorList>
    </citation>
    <scope>NUCLEOTIDE SEQUENCE [LARGE SCALE GENOMIC DNA]</scope>
    <source>
        <strain evidence="13">Kwan_BN1</strain>
    </source>
</reference>
<evidence type="ECO:0000256" key="8">
    <source>
        <dbReference type="ARBA" id="ARBA00023306"/>
    </source>
</evidence>
<evidence type="ECO:0000256" key="7">
    <source>
        <dbReference type="ARBA" id="ARBA00022840"/>
    </source>
</evidence>
<evidence type="ECO:0000256" key="10">
    <source>
        <dbReference type="PROSITE-ProRule" id="PRU10141"/>
    </source>
</evidence>
<evidence type="ECO:0000256" key="3">
    <source>
        <dbReference type="ARBA" id="ARBA00022618"/>
    </source>
</evidence>
<dbReference type="PANTHER" id="PTHR24056">
    <property type="entry name" value="CELL DIVISION PROTEIN KINASE"/>
    <property type="match status" value="1"/>
</dbReference>
<evidence type="ECO:0000313" key="14">
    <source>
        <dbReference type="Proteomes" id="UP000593567"/>
    </source>
</evidence>
<dbReference type="SUPFAM" id="SSF56112">
    <property type="entry name" value="Protein kinase-like (PK-like)"/>
    <property type="match status" value="1"/>
</dbReference>
<evidence type="ECO:0000256" key="5">
    <source>
        <dbReference type="ARBA" id="ARBA00022741"/>
    </source>
</evidence>
<dbReference type="GO" id="GO:0005524">
    <property type="term" value="F:ATP binding"/>
    <property type="evidence" value="ECO:0007669"/>
    <property type="project" value="UniProtKB-UniRule"/>
</dbReference>
<dbReference type="AlphaFoldDB" id="A0A7J7JVR4"/>
<organism evidence="13 14">
    <name type="scientific">Bugula neritina</name>
    <name type="common">Brown bryozoan</name>
    <name type="synonym">Sertularia neritina</name>
    <dbReference type="NCBI Taxonomy" id="10212"/>
    <lineage>
        <taxon>Eukaryota</taxon>
        <taxon>Metazoa</taxon>
        <taxon>Spiralia</taxon>
        <taxon>Lophotrochozoa</taxon>
        <taxon>Bryozoa</taxon>
        <taxon>Gymnolaemata</taxon>
        <taxon>Cheilostomatida</taxon>
        <taxon>Flustrina</taxon>
        <taxon>Buguloidea</taxon>
        <taxon>Bugulidae</taxon>
        <taxon>Bugula</taxon>
    </lineage>
</organism>
<comment type="similarity">
    <text evidence="1">Belongs to the protein kinase superfamily. CMGC Ser/Thr protein kinase family. CDC2/CDKX subfamily.</text>
</comment>
<dbReference type="InterPro" id="IPR011009">
    <property type="entry name" value="Kinase-like_dom_sf"/>
</dbReference>
<feature type="binding site" evidence="10">
    <location>
        <position position="33"/>
    </location>
    <ligand>
        <name>ATP</name>
        <dbReference type="ChEBI" id="CHEBI:30616"/>
    </ligand>
</feature>
<dbReference type="GO" id="GO:0005737">
    <property type="term" value="C:cytoplasm"/>
    <property type="evidence" value="ECO:0007669"/>
    <property type="project" value="TreeGrafter"/>
</dbReference>
<keyword evidence="2 11" id="KW-0723">Serine/threonine-protein kinase</keyword>
<keyword evidence="5 10" id="KW-0547">Nucleotide-binding</keyword>
<proteinExistence type="inferred from homology"/>
<keyword evidence="7 10" id="KW-0067">ATP-binding</keyword>
<gene>
    <name evidence="13" type="ORF">EB796_011190</name>
</gene>
<dbReference type="GO" id="GO:0051301">
    <property type="term" value="P:cell division"/>
    <property type="evidence" value="ECO:0007669"/>
    <property type="project" value="UniProtKB-KW"/>
</dbReference>
<sequence>MQDYERLEKIGEGTYGTVFKAKNLRNGEIVALKRVRLDEDDEGVPSSALRETSLLKELKHCNIVNLIQILYSERKLVLVFEFCDMDLKRYFDTISPPLNYQIVQSFFYQLLRGVAFCHSKNVLHRDLKPQNILINKNGELKLADFGLARAFGIPVRCYSAEVVTLWYRPPDVLFGAKLYTTSIDVWSAACIFAELSNSGKPLFPGTDINDQLKIIFRLLGVPTESSWSGVTQLPDYKAYTQFPVALTWDQSVPNLDHFGKDLLQKMLVCNPGQRLSAEEALCHQYFSTLSAQVRSWYED</sequence>
<evidence type="ECO:0000256" key="1">
    <source>
        <dbReference type="ARBA" id="ARBA00006485"/>
    </source>
</evidence>
<keyword evidence="3" id="KW-0132">Cell division</keyword>
<evidence type="ECO:0000256" key="6">
    <source>
        <dbReference type="ARBA" id="ARBA00022777"/>
    </source>
</evidence>
<dbReference type="InterPro" id="IPR050108">
    <property type="entry name" value="CDK"/>
</dbReference>
<protein>
    <recommendedName>
        <fullName evidence="9">Cell division protein kinase 5</fullName>
    </recommendedName>
</protein>
<dbReference type="Gene3D" id="3.30.200.20">
    <property type="entry name" value="Phosphorylase Kinase, domain 1"/>
    <property type="match status" value="1"/>
</dbReference>
<evidence type="ECO:0000256" key="2">
    <source>
        <dbReference type="ARBA" id="ARBA00022527"/>
    </source>
</evidence>
<keyword evidence="8" id="KW-0131">Cell cycle</keyword>
<dbReference type="PROSITE" id="PS00107">
    <property type="entry name" value="PROTEIN_KINASE_ATP"/>
    <property type="match status" value="1"/>
</dbReference>
<dbReference type="Gene3D" id="1.10.510.10">
    <property type="entry name" value="Transferase(Phosphotransferase) domain 1"/>
    <property type="match status" value="1"/>
</dbReference>
<dbReference type="GO" id="GO:0004693">
    <property type="term" value="F:cyclin-dependent protein serine/threonine kinase activity"/>
    <property type="evidence" value="ECO:0007669"/>
    <property type="project" value="TreeGrafter"/>
</dbReference>
<dbReference type="FunFam" id="3.30.200.20:FF:000144">
    <property type="entry name" value="Cyclin-dependent kinase 5"/>
    <property type="match status" value="1"/>
</dbReference>
<keyword evidence="6" id="KW-0418">Kinase</keyword>
<dbReference type="InterPro" id="IPR008271">
    <property type="entry name" value="Ser/Thr_kinase_AS"/>
</dbReference>
<evidence type="ECO:0000256" key="4">
    <source>
        <dbReference type="ARBA" id="ARBA00022679"/>
    </source>
</evidence>
<keyword evidence="4" id="KW-0808">Transferase</keyword>
<evidence type="ECO:0000256" key="11">
    <source>
        <dbReference type="RuleBase" id="RU000304"/>
    </source>
</evidence>
<accession>A0A7J7JVR4</accession>
<dbReference type="PROSITE" id="PS50011">
    <property type="entry name" value="PROTEIN_KINASE_DOM"/>
    <property type="match status" value="1"/>
</dbReference>
<dbReference type="GO" id="GO:0005634">
    <property type="term" value="C:nucleus"/>
    <property type="evidence" value="ECO:0007669"/>
    <property type="project" value="TreeGrafter"/>
</dbReference>
<dbReference type="EMBL" id="VXIV02001700">
    <property type="protein sequence ID" value="KAF6030500.1"/>
    <property type="molecule type" value="Genomic_DNA"/>
</dbReference>
<keyword evidence="14" id="KW-1185">Reference proteome</keyword>